<dbReference type="Pfam" id="PF02721">
    <property type="entry name" value="DUF223"/>
    <property type="match status" value="1"/>
</dbReference>
<reference evidence="3" key="1">
    <citation type="submission" date="2015-06" db="UniProtKB">
        <authorList>
            <consortium name="EnsemblPlants"/>
        </authorList>
    </citation>
    <scope>IDENTIFICATION</scope>
</reference>
<dbReference type="CDD" id="cd04480">
    <property type="entry name" value="RPA1_DBD_A_like"/>
    <property type="match status" value="1"/>
</dbReference>
<dbReference type="Gramene" id="ORGLA03G0384200.1">
    <property type="protein sequence ID" value="ORGLA03G0384200.1"/>
    <property type="gene ID" value="ORGLA03G0384200"/>
</dbReference>
<evidence type="ECO:0000256" key="1">
    <source>
        <dbReference type="SAM" id="MobiDB-lite"/>
    </source>
</evidence>
<dbReference type="PANTHER" id="PTHR47165">
    <property type="entry name" value="OS03G0429900 PROTEIN"/>
    <property type="match status" value="1"/>
</dbReference>
<dbReference type="EnsemblPlants" id="ORGLA03G0384200.1">
    <property type="protein sequence ID" value="ORGLA03G0384200.1"/>
    <property type="gene ID" value="ORGLA03G0384200"/>
</dbReference>
<dbReference type="InterPro" id="IPR003871">
    <property type="entry name" value="RFA1B/D_OB_1st"/>
</dbReference>
<feature type="domain" description="Replication protein A 70 kDa DNA-binding subunit B/D first OB fold" evidence="2">
    <location>
        <begin position="57"/>
        <end position="161"/>
    </location>
</feature>
<dbReference type="STRING" id="4538.I1PHJ6"/>
<dbReference type="OMA" id="MTMARRW"/>
<dbReference type="CDD" id="cd04481">
    <property type="entry name" value="RPA1_DBD_B_like"/>
    <property type="match status" value="1"/>
</dbReference>
<keyword evidence="4" id="KW-1185">Reference proteome</keyword>
<sequence length="599" mass="66467">MAYGGDRIGCCSLLHHAESPMTMARRWLHYWIGDSLLAFSLGGGSCLPRLLLAKMDYSLLKDVTQESHRWRVRVRATRFSEFTTANEPDKILRLDLVLLDEQGDMMDAQIPGRRVDQFKPLLKEGAVYYIKYFEVAEARPQYRPVDRLLMAKFTAHTTVTEDTGPPSTFPSYACKILSFDELRARAYKKDILSDSIGIMIAIGLVQTVSYAGVMKAVLNDHITNGRETAVVALWGPHATQFHAENLQQQADNGHVVMLFVGLTVKFRDRQLALQGSTVCRWYPNAPIQETISLISSLHGNPQVVRMIEANFGQKEAINVKVSDICDLNPHEALGNSYVVNIIIRDLVPAEPWWYIACSTYKRGTAREGNAYKCLRCNTDAIETRYRVAIMGIDPSDLANDQAKAAEFTFFGEIGEQLIGRPVLNLVASVHGARDIVPPEIKAIFGRQYVIRTSVSRGSLQRNRVSYQVDSLMLPHPDPSHAICLPSHDTCVGSSGHGSTSANAVEPHAIILSSTQSMPPSTPFVLPDTKDTRDSHGDQHEATPPTPQVIAIAHLDKKRKSSTADENLGHGGSSPDEHDRRKPSVVRTLFVDKLPPELPK</sequence>
<feature type="compositionally biased region" description="Basic and acidic residues" evidence="1">
    <location>
        <begin position="527"/>
        <end position="540"/>
    </location>
</feature>
<evidence type="ECO:0000313" key="4">
    <source>
        <dbReference type="Proteomes" id="UP000007306"/>
    </source>
</evidence>
<dbReference type="PANTHER" id="PTHR47165:SF4">
    <property type="entry name" value="OS03G0429900 PROTEIN"/>
    <property type="match status" value="1"/>
</dbReference>
<organism evidence="3 4">
    <name type="scientific">Oryza glaberrima</name>
    <name type="common">African rice</name>
    <dbReference type="NCBI Taxonomy" id="4538"/>
    <lineage>
        <taxon>Eukaryota</taxon>
        <taxon>Viridiplantae</taxon>
        <taxon>Streptophyta</taxon>
        <taxon>Embryophyta</taxon>
        <taxon>Tracheophyta</taxon>
        <taxon>Spermatophyta</taxon>
        <taxon>Magnoliopsida</taxon>
        <taxon>Liliopsida</taxon>
        <taxon>Poales</taxon>
        <taxon>Poaceae</taxon>
        <taxon>BOP clade</taxon>
        <taxon>Oryzoideae</taxon>
        <taxon>Oryzeae</taxon>
        <taxon>Oryzinae</taxon>
        <taxon>Oryza</taxon>
    </lineage>
</organism>
<dbReference type="Gene3D" id="2.40.50.140">
    <property type="entry name" value="Nucleic acid-binding proteins"/>
    <property type="match status" value="3"/>
</dbReference>
<reference evidence="3 4" key="2">
    <citation type="submission" date="2018-04" db="EMBL/GenBank/DDBJ databases">
        <title>OglaRS2 (Oryza glaberrima Reference Sequence Version 2).</title>
        <authorList>
            <person name="Zhang J."/>
            <person name="Kudrna D."/>
            <person name="Lee S."/>
            <person name="Talag J."/>
            <person name="Rajasekar S."/>
            <person name="Wing R.A."/>
        </authorList>
    </citation>
    <scope>NUCLEOTIDE SEQUENCE [LARGE SCALE GENOMIC DNA]</scope>
    <source>
        <strain evidence="3 4">cv. IRGC 96717</strain>
    </source>
</reference>
<dbReference type="InterPro" id="IPR012340">
    <property type="entry name" value="NA-bd_OB-fold"/>
</dbReference>
<proteinExistence type="predicted"/>
<dbReference type="SUPFAM" id="SSF50249">
    <property type="entry name" value="Nucleic acid-binding proteins"/>
    <property type="match status" value="3"/>
</dbReference>
<dbReference type="CDD" id="cd04476">
    <property type="entry name" value="RPA1_DBD_C"/>
    <property type="match status" value="1"/>
</dbReference>
<name>I1PHJ6_ORYGL</name>
<protein>
    <recommendedName>
        <fullName evidence="2">Replication protein A 70 kDa DNA-binding subunit B/D first OB fold domain-containing protein</fullName>
    </recommendedName>
</protein>
<feature type="region of interest" description="Disordered" evidence="1">
    <location>
        <begin position="513"/>
        <end position="599"/>
    </location>
</feature>
<evidence type="ECO:0000259" key="2">
    <source>
        <dbReference type="Pfam" id="PF02721"/>
    </source>
</evidence>
<evidence type="ECO:0000313" key="3">
    <source>
        <dbReference type="EnsemblPlants" id="ORGLA03G0384200.1"/>
    </source>
</evidence>
<dbReference type="eggNOG" id="KOG0851">
    <property type="taxonomic scope" value="Eukaryota"/>
</dbReference>
<dbReference type="AlphaFoldDB" id="I1PHJ6"/>
<dbReference type="HOGENOM" id="CLU_037808_0_0_1"/>
<dbReference type="Proteomes" id="UP000007306">
    <property type="component" value="Chromosome 3"/>
</dbReference>
<dbReference type="InterPro" id="IPR047192">
    <property type="entry name" value="Euk_RPA1_DBD_C"/>
</dbReference>
<accession>I1PHJ6</accession>